<evidence type="ECO:0000259" key="5">
    <source>
        <dbReference type="Pfam" id="PF01370"/>
    </source>
</evidence>
<dbReference type="SUPFAM" id="SSF51735">
    <property type="entry name" value="NAD(P)-binding Rossmann-fold domains"/>
    <property type="match status" value="1"/>
</dbReference>
<feature type="domain" description="NAD-dependent epimerase/dehydratase" evidence="5">
    <location>
        <begin position="53"/>
        <end position="360"/>
    </location>
</feature>
<evidence type="ECO:0000313" key="7">
    <source>
        <dbReference type="Proteomes" id="UP000285405"/>
    </source>
</evidence>
<sequence>MDSSSDSEGILSLRLLNSTPISSSASDISSSQNNLGTSQKDIRSDNVPEEDFIAVFGGLGYIGSHTCLELLKAGYNVLIIDNLSNSFEATFSQILNLVEQHHHSKRQKVPLMYLYRADYRDESKIREILSEYVIPDLVSTFVTAPRSRITGVIHFAAYKSVLESIEQPLKYYDNNVAGLIKFCSILSEFNIKRFIFSSSATVYGSKANSRVQLREEDCVHQSESYVDQFGTYHLSEPGCIGLTNPYGRTKWMCEAILSDIAVADREWSIMALRYFNPIGCDESGLIGEDPCGVPSNLMPVLMQVISGKIPSIKIFGTDYPNTHDGTAVRDYIHVSDLARGHICSLQAAAKMNGFKTYNLGSGTGYSVQDMIKAVEQVSNVKIPIQISPRREGDVEKCIAWPKRAEEELHWKTERSLIDACEDMMRFIRRKNFQTNVMMAKVS</sequence>
<dbReference type="AlphaFoldDB" id="A0A420H6P1"/>
<evidence type="ECO:0000256" key="4">
    <source>
        <dbReference type="SAM" id="MobiDB-lite"/>
    </source>
</evidence>
<proteinExistence type="predicted"/>
<dbReference type="GO" id="GO:0006012">
    <property type="term" value="P:galactose metabolic process"/>
    <property type="evidence" value="ECO:0007669"/>
    <property type="project" value="InterPro"/>
</dbReference>
<dbReference type="Proteomes" id="UP000285405">
    <property type="component" value="Unassembled WGS sequence"/>
</dbReference>
<dbReference type="InterPro" id="IPR036291">
    <property type="entry name" value="NAD(P)-bd_dom_sf"/>
</dbReference>
<comment type="cofactor">
    <cofactor evidence="1">
        <name>NAD(+)</name>
        <dbReference type="ChEBI" id="CHEBI:57540"/>
    </cofactor>
</comment>
<dbReference type="PANTHER" id="PTHR43725">
    <property type="entry name" value="UDP-GLUCOSE 4-EPIMERASE"/>
    <property type="match status" value="1"/>
</dbReference>
<dbReference type="Gene3D" id="3.40.50.720">
    <property type="entry name" value="NAD(P)-binding Rossmann-like Domain"/>
    <property type="match status" value="1"/>
</dbReference>
<evidence type="ECO:0000313" key="6">
    <source>
        <dbReference type="EMBL" id="RKF53106.1"/>
    </source>
</evidence>
<dbReference type="FunFam" id="3.40.50.720:FF:000418">
    <property type="entry name" value="UDP-glucose 4-epimerase 5"/>
    <property type="match status" value="1"/>
</dbReference>
<dbReference type="Pfam" id="PF01370">
    <property type="entry name" value="Epimerase"/>
    <property type="match status" value="1"/>
</dbReference>
<dbReference type="EMBL" id="MCBR01022459">
    <property type="protein sequence ID" value="RKF53106.1"/>
    <property type="molecule type" value="Genomic_DNA"/>
</dbReference>
<feature type="region of interest" description="Disordered" evidence="4">
    <location>
        <begin position="21"/>
        <end position="43"/>
    </location>
</feature>
<dbReference type="OrthoDB" id="9402762at2759"/>
<dbReference type="InterPro" id="IPR001509">
    <property type="entry name" value="Epimerase_deHydtase"/>
</dbReference>
<keyword evidence="3" id="KW-0413">Isomerase</keyword>
<keyword evidence="2" id="KW-0520">NAD</keyword>
<dbReference type="CDD" id="cd05247">
    <property type="entry name" value="UDP_G4E_1_SDR_e"/>
    <property type="match status" value="1"/>
</dbReference>
<gene>
    <name evidence="6" type="ORF">GcC1_224015</name>
</gene>
<dbReference type="GO" id="GO:0005829">
    <property type="term" value="C:cytosol"/>
    <property type="evidence" value="ECO:0007669"/>
    <property type="project" value="TreeGrafter"/>
</dbReference>
<accession>A0A420H6P1</accession>
<dbReference type="PANTHER" id="PTHR43725:SF3">
    <property type="entry name" value="UDP-GLUCOSE 4-EPIMERASE (EUROFUNG)"/>
    <property type="match status" value="1"/>
</dbReference>
<comment type="caution">
    <text evidence="6">The sequence shown here is derived from an EMBL/GenBank/DDBJ whole genome shotgun (WGS) entry which is preliminary data.</text>
</comment>
<dbReference type="InterPro" id="IPR005886">
    <property type="entry name" value="UDP_G4E"/>
</dbReference>
<organism evidence="6 7">
    <name type="scientific">Golovinomyces cichoracearum</name>
    <dbReference type="NCBI Taxonomy" id="62708"/>
    <lineage>
        <taxon>Eukaryota</taxon>
        <taxon>Fungi</taxon>
        <taxon>Dikarya</taxon>
        <taxon>Ascomycota</taxon>
        <taxon>Pezizomycotina</taxon>
        <taxon>Leotiomycetes</taxon>
        <taxon>Erysiphales</taxon>
        <taxon>Erysiphaceae</taxon>
        <taxon>Golovinomyces</taxon>
    </lineage>
</organism>
<name>A0A420H6P1_9PEZI</name>
<evidence type="ECO:0000256" key="1">
    <source>
        <dbReference type="ARBA" id="ARBA00001911"/>
    </source>
</evidence>
<evidence type="ECO:0000256" key="2">
    <source>
        <dbReference type="ARBA" id="ARBA00023027"/>
    </source>
</evidence>
<dbReference type="Gene3D" id="3.90.25.10">
    <property type="entry name" value="UDP-galactose 4-epimerase, domain 1"/>
    <property type="match status" value="1"/>
</dbReference>
<reference evidence="6 7" key="1">
    <citation type="journal article" date="2018" name="BMC Genomics">
        <title>Comparative genome analyses reveal sequence features reflecting distinct modes of host-adaptation between dicot and monocot powdery mildew.</title>
        <authorList>
            <person name="Wu Y."/>
            <person name="Ma X."/>
            <person name="Pan Z."/>
            <person name="Kale S.D."/>
            <person name="Song Y."/>
            <person name="King H."/>
            <person name="Zhang Q."/>
            <person name="Presley C."/>
            <person name="Deng X."/>
            <person name="Wei C.I."/>
            <person name="Xiao S."/>
        </authorList>
    </citation>
    <scope>NUCLEOTIDE SEQUENCE [LARGE SCALE GENOMIC DNA]</scope>
    <source>
        <strain evidence="6">UCSC1</strain>
    </source>
</reference>
<evidence type="ECO:0000256" key="3">
    <source>
        <dbReference type="ARBA" id="ARBA00023235"/>
    </source>
</evidence>
<protein>
    <submittedName>
        <fullName evidence="6">UDP-glucose 4-epimerase</fullName>
    </submittedName>
</protein>
<dbReference type="GO" id="GO:0003978">
    <property type="term" value="F:UDP-glucose 4-epimerase activity"/>
    <property type="evidence" value="ECO:0007669"/>
    <property type="project" value="InterPro"/>
</dbReference>
<feature type="compositionally biased region" description="Low complexity" evidence="4">
    <location>
        <begin position="21"/>
        <end position="31"/>
    </location>
</feature>